<proteinExistence type="predicted"/>
<reference evidence="3 4" key="1">
    <citation type="submission" date="2019-03" db="EMBL/GenBank/DDBJ databases">
        <title>First draft genome of Liparis tanakae, snailfish: a comprehensive survey of snailfish specific genes.</title>
        <authorList>
            <person name="Kim W."/>
            <person name="Song I."/>
            <person name="Jeong J.-H."/>
            <person name="Kim D."/>
            <person name="Kim S."/>
            <person name="Ryu S."/>
            <person name="Song J.Y."/>
            <person name="Lee S.K."/>
        </authorList>
    </citation>
    <scope>NUCLEOTIDE SEQUENCE [LARGE SCALE GENOMIC DNA]</scope>
    <source>
        <tissue evidence="3">Muscle</tissue>
    </source>
</reference>
<feature type="region of interest" description="Disordered" evidence="1">
    <location>
        <begin position="1"/>
        <end position="25"/>
    </location>
</feature>
<feature type="transmembrane region" description="Helical" evidence="2">
    <location>
        <begin position="85"/>
        <end position="105"/>
    </location>
</feature>
<protein>
    <submittedName>
        <fullName evidence="3">Uncharacterized protein</fullName>
    </submittedName>
</protein>
<keyword evidence="2" id="KW-0812">Transmembrane</keyword>
<name>A0A4Z2JES7_9TELE</name>
<dbReference type="Proteomes" id="UP000314294">
    <property type="component" value="Unassembled WGS sequence"/>
</dbReference>
<keyword evidence="2" id="KW-0472">Membrane</keyword>
<keyword evidence="4" id="KW-1185">Reference proteome</keyword>
<gene>
    <name evidence="3" type="ORF">EYF80_001012</name>
</gene>
<keyword evidence="2" id="KW-1133">Transmembrane helix</keyword>
<dbReference type="EMBL" id="SRLO01000004">
    <property type="protein sequence ID" value="TNN88680.1"/>
    <property type="molecule type" value="Genomic_DNA"/>
</dbReference>
<dbReference type="AlphaFoldDB" id="A0A4Z2JES7"/>
<evidence type="ECO:0000313" key="4">
    <source>
        <dbReference type="Proteomes" id="UP000314294"/>
    </source>
</evidence>
<accession>A0A4Z2JES7</accession>
<evidence type="ECO:0000313" key="3">
    <source>
        <dbReference type="EMBL" id="TNN88680.1"/>
    </source>
</evidence>
<comment type="caution">
    <text evidence="3">The sequence shown here is derived from an EMBL/GenBank/DDBJ whole genome shotgun (WGS) entry which is preliminary data.</text>
</comment>
<feature type="transmembrane region" description="Helical" evidence="2">
    <location>
        <begin position="117"/>
        <end position="133"/>
    </location>
</feature>
<evidence type="ECO:0000256" key="1">
    <source>
        <dbReference type="SAM" id="MobiDB-lite"/>
    </source>
</evidence>
<organism evidence="3 4">
    <name type="scientific">Liparis tanakae</name>
    <name type="common">Tanaka's snailfish</name>
    <dbReference type="NCBI Taxonomy" id="230148"/>
    <lineage>
        <taxon>Eukaryota</taxon>
        <taxon>Metazoa</taxon>
        <taxon>Chordata</taxon>
        <taxon>Craniata</taxon>
        <taxon>Vertebrata</taxon>
        <taxon>Euteleostomi</taxon>
        <taxon>Actinopterygii</taxon>
        <taxon>Neopterygii</taxon>
        <taxon>Teleostei</taxon>
        <taxon>Neoteleostei</taxon>
        <taxon>Acanthomorphata</taxon>
        <taxon>Eupercaria</taxon>
        <taxon>Perciformes</taxon>
        <taxon>Cottioidei</taxon>
        <taxon>Cottales</taxon>
        <taxon>Liparidae</taxon>
        <taxon>Liparis</taxon>
    </lineage>
</organism>
<feature type="compositionally biased region" description="Basic and acidic residues" evidence="1">
    <location>
        <begin position="7"/>
        <end position="18"/>
    </location>
</feature>
<sequence length="183" mass="20660">MSMASENKAKQQDVRELTLHSGESSAVAASESEDIVKGALAWADRSEREVEVLLERRCGGFSYLDNESTLGCREEERFEPRLSTLPLFSMFLLLQVFGRAAVPFLLDLLKFCQKSCSVVIITVLLRVLILIILETTKQHWADQAVETRPASVRHNSYVLSTAKKFEPTWCAILELESTPSQYF</sequence>
<evidence type="ECO:0000256" key="2">
    <source>
        <dbReference type="SAM" id="Phobius"/>
    </source>
</evidence>